<dbReference type="SUPFAM" id="SSF48452">
    <property type="entry name" value="TPR-like"/>
    <property type="match status" value="1"/>
</dbReference>
<dbReference type="Gene3D" id="1.25.40.10">
    <property type="entry name" value="Tetratricopeptide repeat domain"/>
    <property type="match status" value="1"/>
</dbReference>
<comment type="caution">
    <text evidence="1">The sequence shown here is derived from an EMBL/GenBank/DDBJ whole genome shotgun (WGS) entry which is preliminary data.</text>
</comment>
<gene>
    <name evidence="1" type="ORF">C2G38_2174777</name>
</gene>
<organism evidence="1 2">
    <name type="scientific">Gigaspora rosea</name>
    <dbReference type="NCBI Taxonomy" id="44941"/>
    <lineage>
        <taxon>Eukaryota</taxon>
        <taxon>Fungi</taxon>
        <taxon>Fungi incertae sedis</taxon>
        <taxon>Mucoromycota</taxon>
        <taxon>Glomeromycotina</taxon>
        <taxon>Glomeromycetes</taxon>
        <taxon>Diversisporales</taxon>
        <taxon>Gigasporaceae</taxon>
        <taxon>Gigaspora</taxon>
    </lineage>
</organism>
<name>A0A397VJS1_9GLOM</name>
<accession>A0A397VJS1</accession>
<dbReference type="EMBL" id="QKWP01000324">
    <property type="protein sequence ID" value="RIB22108.1"/>
    <property type="molecule type" value="Genomic_DNA"/>
</dbReference>
<protein>
    <submittedName>
        <fullName evidence="1">Uncharacterized protein</fullName>
    </submittedName>
</protein>
<evidence type="ECO:0000313" key="2">
    <source>
        <dbReference type="Proteomes" id="UP000266673"/>
    </source>
</evidence>
<dbReference type="InterPro" id="IPR011990">
    <property type="entry name" value="TPR-like_helical_dom_sf"/>
</dbReference>
<evidence type="ECO:0000313" key="1">
    <source>
        <dbReference type="EMBL" id="RIB22108.1"/>
    </source>
</evidence>
<proteinExistence type="predicted"/>
<reference evidence="1 2" key="1">
    <citation type="submission" date="2018-06" db="EMBL/GenBank/DDBJ databases">
        <title>Comparative genomics reveals the genomic features of Rhizophagus irregularis, R. cerebriforme, R. diaphanum and Gigaspora rosea, and their symbiotic lifestyle signature.</title>
        <authorList>
            <person name="Morin E."/>
            <person name="San Clemente H."/>
            <person name="Chen E.C.H."/>
            <person name="De La Providencia I."/>
            <person name="Hainaut M."/>
            <person name="Kuo A."/>
            <person name="Kohler A."/>
            <person name="Murat C."/>
            <person name="Tang N."/>
            <person name="Roy S."/>
            <person name="Loubradou J."/>
            <person name="Henrissat B."/>
            <person name="Grigoriev I.V."/>
            <person name="Corradi N."/>
            <person name="Roux C."/>
            <person name="Martin F.M."/>
        </authorList>
    </citation>
    <scope>NUCLEOTIDE SEQUENCE [LARGE SCALE GENOMIC DNA]</scope>
    <source>
        <strain evidence="1 2">DAOM 194757</strain>
    </source>
</reference>
<dbReference type="Proteomes" id="UP000266673">
    <property type="component" value="Unassembled WGS sequence"/>
</dbReference>
<keyword evidence="2" id="KW-1185">Reference proteome</keyword>
<dbReference type="AlphaFoldDB" id="A0A397VJS1"/>
<sequence>MDLSNLLVIEPNNVYVKNSGKRSIYYITSLEGSIIYLKKDPTNVYKLRQCSETFYIMKRYEDSLVDLSRLLEIQPDNVWELRL</sequence>
<dbReference type="OrthoDB" id="539634at2759"/>